<gene>
    <name evidence="3" type="ORF">NBR_LOCUS6462</name>
</gene>
<dbReference type="EMBL" id="UYSL01019802">
    <property type="protein sequence ID" value="VDL70051.1"/>
    <property type="molecule type" value="Genomic_DNA"/>
</dbReference>
<reference evidence="3 4" key="2">
    <citation type="submission" date="2018-11" db="EMBL/GenBank/DDBJ databases">
        <authorList>
            <consortium name="Pathogen Informatics"/>
        </authorList>
    </citation>
    <scope>NUCLEOTIDE SEQUENCE [LARGE SCALE GENOMIC DNA]</scope>
</reference>
<protein>
    <submittedName>
        <fullName evidence="5">Chondroitin proteoglycan 4 domain-containing protein</fullName>
    </submittedName>
</protein>
<dbReference type="Proteomes" id="UP000271162">
    <property type="component" value="Unassembled WGS sequence"/>
</dbReference>
<dbReference type="STRING" id="27835.A0A0N4XUQ5"/>
<feature type="compositionally biased region" description="Low complexity" evidence="1">
    <location>
        <begin position="249"/>
        <end position="264"/>
    </location>
</feature>
<organism evidence="5">
    <name type="scientific">Nippostrongylus brasiliensis</name>
    <name type="common">Rat hookworm</name>
    <dbReference type="NCBI Taxonomy" id="27835"/>
    <lineage>
        <taxon>Eukaryota</taxon>
        <taxon>Metazoa</taxon>
        <taxon>Ecdysozoa</taxon>
        <taxon>Nematoda</taxon>
        <taxon>Chromadorea</taxon>
        <taxon>Rhabditida</taxon>
        <taxon>Rhabditina</taxon>
        <taxon>Rhabditomorpha</taxon>
        <taxon>Strongyloidea</taxon>
        <taxon>Heligmosomidae</taxon>
        <taxon>Nippostrongylus</taxon>
    </lineage>
</organism>
<proteinExistence type="predicted"/>
<dbReference type="InterPro" id="IPR053123">
    <property type="entry name" value="CPG4-like"/>
</dbReference>
<accession>A0A0N4XUQ5</accession>
<reference evidence="5" key="1">
    <citation type="submission" date="2016-04" db="UniProtKB">
        <authorList>
            <consortium name="WormBaseParasite"/>
        </authorList>
    </citation>
    <scope>IDENTIFICATION</scope>
</reference>
<dbReference type="OMA" id="TIECTIK"/>
<evidence type="ECO:0000313" key="3">
    <source>
        <dbReference type="EMBL" id="VDL70051.1"/>
    </source>
</evidence>
<feature type="region of interest" description="Disordered" evidence="1">
    <location>
        <begin position="245"/>
        <end position="299"/>
    </location>
</feature>
<dbReference type="AlphaFoldDB" id="A0A0N4XUQ5"/>
<dbReference type="PANTHER" id="PTHR37442">
    <property type="entry name" value="F18A1.7 PROTEIN-RELATED"/>
    <property type="match status" value="1"/>
</dbReference>
<sequence length="431" mass="45592">MILWLLLFLATYVLGKIYFVNVVNIVGASIPTQPVIPTANACLQGCFESGSIVNAAFDLLNFKSIAVDIENFCSLNSALLKCGRECPAEQVNELEARTHASQFICGNKVEEFRLVSGCLEGAADVTSNCASECAVPTDVPLRLDSAPAASVNPTVFLDGVAGTCKKHICLLRCAQKGFNKECAGAGDLFKDVARHQVMSGIETLTMASNDENATTLHFMAENYLKNLPSECGFLKDLDEFDKVLKEETSTSSTPSDASTMAPSAGTTEEIVADEEKQPSTEIATQTDAEEATTKDSAVSEPVFVMDSADDAEIVRSTIAPPPELPEEEPAEVKPAEETTTIAPVEPVQITEEVVGEATTEETKTNEGVDENAVQPTTVAATEPVIVVDDVPPSDFGENSIQAGKQEEVKASGTGTFVVTTLLAVAAAAALI</sequence>
<dbReference type="WBParaSite" id="NBR_0000646101-mRNA-1">
    <property type="protein sequence ID" value="NBR_0000646101-mRNA-1"/>
    <property type="gene ID" value="NBR_0000646101"/>
</dbReference>
<keyword evidence="2" id="KW-0732">Signal</keyword>
<name>A0A0N4XUQ5_NIPBR</name>
<keyword evidence="4" id="KW-1185">Reference proteome</keyword>
<evidence type="ECO:0000256" key="1">
    <source>
        <dbReference type="SAM" id="MobiDB-lite"/>
    </source>
</evidence>
<evidence type="ECO:0000313" key="5">
    <source>
        <dbReference type="WBParaSite" id="NBR_0000646101-mRNA-1"/>
    </source>
</evidence>
<evidence type="ECO:0000256" key="2">
    <source>
        <dbReference type="SAM" id="SignalP"/>
    </source>
</evidence>
<feature type="signal peptide" evidence="2">
    <location>
        <begin position="1"/>
        <end position="15"/>
    </location>
</feature>
<evidence type="ECO:0000313" key="4">
    <source>
        <dbReference type="Proteomes" id="UP000271162"/>
    </source>
</evidence>
<dbReference type="PANTHER" id="PTHR37442:SF1">
    <property type="entry name" value="CHONDROITIN PROTEOGLYCAN 4 DOMAIN-CONTAINING PROTEIN"/>
    <property type="match status" value="1"/>
</dbReference>
<feature type="chain" id="PRO_5043124803" evidence="2">
    <location>
        <begin position="16"/>
        <end position="431"/>
    </location>
</feature>